<dbReference type="Proteomes" id="UP000188912">
    <property type="component" value="Chromosome"/>
</dbReference>
<gene>
    <name evidence="2" type="ORF">BHV28_00130</name>
</gene>
<dbReference type="Gene3D" id="3.60.10.10">
    <property type="entry name" value="Endonuclease/exonuclease/phosphatase"/>
    <property type="match status" value="1"/>
</dbReference>
<keyword evidence="2" id="KW-0255">Endonuclease</keyword>
<reference evidence="2 3" key="2">
    <citation type="journal article" date="2016" name="Sci. Rep.">
        <title>The genome of Rhizobiales bacteria in predatory ants reveals urease gene functions but no genes for nitrogen fixation.</title>
        <authorList>
            <person name="Neuvonen M.M."/>
            <person name="Tamarit D."/>
            <person name="Naslund K."/>
            <person name="Liebig J."/>
            <person name="Feldhaar H."/>
            <person name="Moran N.A."/>
            <person name="Guy L."/>
            <person name="Andersson S.G."/>
        </authorList>
    </citation>
    <scope>NUCLEOTIDE SEQUENCE [LARGE SCALE GENOMIC DNA]</scope>
    <source>
        <strain evidence="2 3">Hsal</strain>
    </source>
</reference>
<protein>
    <submittedName>
        <fullName evidence="2">Endonuclease/exonuclease/phosphatase family protein</fullName>
    </submittedName>
</protein>
<keyword evidence="2" id="KW-0540">Nuclease</keyword>
<proteinExistence type="predicted"/>
<evidence type="ECO:0000313" key="2">
    <source>
        <dbReference type="EMBL" id="AQS40740.1"/>
    </source>
</evidence>
<keyword evidence="2" id="KW-0378">Hydrolase</keyword>
<evidence type="ECO:0000313" key="3">
    <source>
        <dbReference type="Proteomes" id="UP000188912"/>
    </source>
</evidence>
<accession>A0A1U9JSA5</accession>
<dbReference type="SUPFAM" id="SSF56219">
    <property type="entry name" value="DNase I-like"/>
    <property type="match status" value="1"/>
</dbReference>
<dbReference type="GO" id="GO:0004519">
    <property type="term" value="F:endonuclease activity"/>
    <property type="evidence" value="ECO:0007669"/>
    <property type="project" value="UniProtKB-KW"/>
</dbReference>
<evidence type="ECO:0000259" key="1">
    <source>
        <dbReference type="Pfam" id="PF03372"/>
    </source>
</evidence>
<dbReference type="GO" id="GO:0016020">
    <property type="term" value="C:membrane"/>
    <property type="evidence" value="ECO:0007669"/>
    <property type="project" value="GOC"/>
</dbReference>
<dbReference type="STRING" id="1902579.BHV28_00130"/>
<feature type="domain" description="Endonuclease/exonuclease/phosphatase" evidence="1">
    <location>
        <begin position="39"/>
        <end position="256"/>
    </location>
</feature>
<dbReference type="AlphaFoldDB" id="A0A1U9JSA5"/>
<dbReference type="EMBL" id="CP017315">
    <property type="protein sequence ID" value="AQS40740.1"/>
    <property type="molecule type" value="Genomic_DNA"/>
</dbReference>
<dbReference type="PANTHER" id="PTHR14859">
    <property type="entry name" value="CALCOFLUOR WHITE HYPERSENSITIVE PROTEIN PRECURSOR"/>
    <property type="match status" value="1"/>
</dbReference>
<dbReference type="Pfam" id="PF03372">
    <property type="entry name" value="Exo_endo_phos"/>
    <property type="match status" value="1"/>
</dbReference>
<dbReference type="GO" id="GO:0004527">
    <property type="term" value="F:exonuclease activity"/>
    <property type="evidence" value="ECO:0007669"/>
    <property type="project" value="UniProtKB-KW"/>
</dbReference>
<dbReference type="InterPro" id="IPR005135">
    <property type="entry name" value="Endo/exonuclease/phosphatase"/>
</dbReference>
<name>A0A1U9JSA5_9HYPH</name>
<dbReference type="InterPro" id="IPR051916">
    <property type="entry name" value="GPI-anchor_lipid_remodeler"/>
</dbReference>
<sequence>MRQPSRKNRLRDGLQQAIRNRSGHRPLSADCEGGDTVVASYNVHKCVGTDKVFDPARIVDVIAELNADVLALQEIDRRFGERIGLLDLDYLKEKTGLIPVPIDTMSPFGHGWHGNGLFFRAGKVRRVHQLELPGVEPRGALIVEFALKTGALRVIAAHFGLLRRSRAQQAAAILAILKEEPPLPTIMIGDLNEWRVGKTSSLTSLMPFFDVVMGTVPSFPSGFPMLALDRVFAWPHHLVTSLQIHITPLSEIASDHLPIKANLCLARAQQKKQADK</sequence>
<keyword evidence="3" id="KW-1185">Reference proteome</keyword>
<organism evidence="2 3">
    <name type="scientific">Candidatus Tokpelaia hoelldobleri</name>
    <dbReference type="NCBI Taxonomy" id="1902579"/>
    <lineage>
        <taxon>Bacteria</taxon>
        <taxon>Pseudomonadati</taxon>
        <taxon>Pseudomonadota</taxon>
        <taxon>Alphaproteobacteria</taxon>
        <taxon>Hyphomicrobiales</taxon>
        <taxon>Candidatus Tokpelaia</taxon>
    </lineage>
</organism>
<dbReference type="KEGG" id="thd:BHV28_00130"/>
<dbReference type="PANTHER" id="PTHR14859:SF1">
    <property type="entry name" value="PGAP2-INTERACTING PROTEIN"/>
    <property type="match status" value="1"/>
</dbReference>
<reference evidence="2 3" key="1">
    <citation type="journal article" date="2010" name="Science">
        <title>Genomic comparison of the ants Camponotus floridanus and Harpegnathos saltator.</title>
        <authorList>
            <person name="Bonasio R."/>
            <person name="Zhang G."/>
            <person name="Ye C."/>
            <person name="Mutti N.S."/>
            <person name="Fang X."/>
            <person name="Qin N."/>
            <person name="Donahue G."/>
            <person name="Yang P."/>
            <person name="Li Q."/>
            <person name="Li C."/>
            <person name="Zhang P."/>
            <person name="Huang Z."/>
            <person name="Berger S.L."/>
            <person name="Reinberg D."/>
            <person name="Wang J."/>
            <person name="Liebig J."/>
        </authorList>
    </citation>
    <scope>NUCLEOTIDE SEQUENCE [LARGE SCALE GENOMIC DNA]</scope>
    <source>
        <strain evidence="2 3">Hsal</strain>
    </source>
</reference>
<dbReference type="InterPro" id="IPR036691">
    <property type="entry name" value="Endo/exonu/phosph_ase_sf"/>
</dbReference>
<dbReference type="GO" id="GO:0006506">
    <property type="term" value="P:GPI anchor biosynthetic process"/>
    <property type="evidence" value="ECO:0007669"/>
    <property type="project" value="TreeGrafter"/>
</dbReference>